<dbReference type="Gene3D" id="1.10.510.10">
    <property type="entry name" value="Transferase(Phosphotransferase) domain 1"/>
    <property type="match status" value="1"/>
</dbReference>
<evidence type="ECO:0000313" key="3">
    <source>
        <dbReference type="EMBL" id="KAJ7649763.1"/>
    </source>
</evidence>
<name>A0AAD7CHZ1_9AGAR</name>
<reference evidence="3" key="1">
    <citation type="submission" date="2023-03" db="EMBL/GenBank/DDBJ databases">
        <title>Massive genome expansion in bonnet fungi (Mycena s.s.) driven by repeated elements and novel gene families across ecological guilds.</title>
        <authorList>
            <consortium name="Lawrence Berkeley National Laboratory"/>
            <person name="Harder C.B."/>
            <person name="Miyauchi S."/>
            <person name="Viragh M."/>
            <person name="Kuo A."/>
            <person name="Thoen E."/>
            <person name="Andreopoulos B."/>
            <person name="Lu D."/>
            <person name="Skrede I."/>
            <person name="Drula E."/>
            <person name="Henrissat B."/>
            <person name="Morin E."/>
            <person name="Kohler A."/>
            <person name="Barry K."/>
            <person name="LaButti K."/>
            <person name="Morin E."/>
            <person name="Salamov A."/>
            <person name="Lipzen A."/>
            <person name="Mereny Z."/>
            <person name="Hegedus B."/>
            <person name="Baldrian P."/>
            <person name="Stursova M."/>
            <person name="Weitz H."/>
            <person name="Taylor A."/>
            <person name="Grigoriev I.V."/>
            <person name="Nagy L.G."/>
            <person name="Martin F."/>
            <person name="Kauserud H."/>
        </authorList>
    </citation>
    <scope>NUCLEOTIDE SEQUENCE</scope>
    <source>
        <strain evidence="3">9284</strain>
    </source>
</reference>
<sequence length="688" mass="75908">MSFISNASGITLGEGTFNNVQGNLVNIFLPEGQRADIGALMESILDERRRREDSTDVEEAARRGKSEEEDGLEIIRHKDLDLTHEIGGGPGYLLHAGNIKRRAVIVKVFNAGMNARKHLEATVKLSQRLLHPNVLRIEGISSSTSIHHFIAYEDAHRKKAEGPLAAALRDDLDKSIVLGFKMISSLSSGINYLHTEGIALALGPENFDIFLDINERFLLSINPPTDANVTHQEQDDAHNVWTLFNGLCQKVLRSANRVLHDEDIERTPTVFDSSVRSPALSQPSPMPSLDQAFIQTKDSEEATPTDRKEAPSVPPRREYVWRTMDVPQSLISIATQIARDLDLRRASINRLARSDSRSIHRCPGYLREEVTLATRTADSAVVSHDTPTIQEVCSVCHEVVNSGEVFLCVCGQKEPGSRPTFKCRSCKSWSHRDCGPTASESICSLCTTLQALHENVHEQHVLPVASDTPTVQGRHTIQPGSLSDLQNQSRSPPVQEFPARQHIVEPMRAVLNGVNGNKLGKLGSLGFGKKRSGGWGLTGMFGSASSDSRSLREPSPAMQELGRVDVKKNKKEAERIQREAEKQRRALAERMQREQARAVMQKRNQIAPRELEWGHAGVQQRLEWDQTGKQAASGPVRQNQASEALVTTINAAAGRFMPQAPATTINAAAGQFMPQSSRSARSERPARS</sequence>
<dbReference type="EMBL" id="JARKIF010000001">
    <property type="protein sequence ID" value="KAJ7649763.1"/>
    <property type="molecule type" value="Genomic_DNA"/>
</dbReference>
<gene>
    <name evidence="3" type="ORF">FB45DRAFT_1049943</name>
</gene>
<dbReference type="AlphaFoldDB" id="A0AAD7CHZ1"/>
<feature type="region of interest" description="Disordered" evidence="2">
    <location>
        <begin position="297"/>
        <end position="316"/>
    </location>
</feature>
<evidence type="ECO:0000313" key="4">
    <source>
        <dbReference type="Proteomes" id="UP001221142"/>
    </source>
</evidence>
<organism evidence="3 4">
    <name type="scientific">Roridomyces roridus</name>
    <dbReference type="NCBI Taxonomy" id="1738132"/>
    <lineage>
        <taxon>Eukaryota</taxon>
        <taxon>Fungi</taxon>
        <taxon>Dikarya</taxon>
        <taxon>Basidiomycota</taxon>
        <taxon>Agaricomycotina</taxon>
        <taxon>Agaricomycetes</taxon>
        <taxon>Agaricomycetidae</taxon>
        <taxon>Agaricales</taxon>
        <taxon>Marasmiineae</taxon>
        <taxon>Mycenaceae</taxon>
        <taxon>Roridomyces</taxon>
    </lineage>
</organism>
<proteinExistence type="predicted"/>
<evidence type="ECO:0000256" key="2">
    <source>
        <dbReference type="SAM" id="MobiDB-lite"/>
    </source>
</evidence>
<feature type="region of interest" description="Disordered" evidence="2">
    <location>
        <begin position="270"/>
        <end position="289"/>
    </location>
</feature>
<feature type="compositionally biased region" description="Polar residues" evidence="2">
    <location>
        <begin position="468"/>
        <end position="492"/>
    </location>
</feature>
<keyword evidence="1" id="KW-0175">Coiled coil</keyword>
<evidence type="ECO:0000256" key="1">
    <source>
        <dbReference type="SAM" id="Coils"/>
    </source>
</evidence>
<dbReference type="SUPFAM" id="SSF56112">
    <property type="entry name" value="Protein kinase-like (PK-like)"/>
    <property type="match status" value="1"/>
</dbReference>
<dbReference type="Proteomes" id="UP001221142">
    <property type="component" value="Unassembled WGS sequence"/>
</dbReference>
<protein>
    <recommendedName>
        <fullName evidence="5">Protein kinase domain-containing protein</fullName>
    </recommendedName>
</protein>
<feature type="compositionally biased region" description="Basic and acidic residues" evidence="2">
    <location>
        <begin position="48"/>
        <end position="66"/>
    </location>
</feature>
<comment type="caution">
    <text evidence="3">The sequence shown here is derived from an EMBL/GenBank/DDBJ whole genome shotgun (WGS) entry which is preliminary data.</text>
</comment>
<keyword evidence="4" id="KW-1185">Reference proteome</keyword>
<feature type="region of interest" description="Disordered" evidence="2">
    <location>
        <begin position="468"/>
        <end position="493"/>
    </location>
</feature>
<evidence type="ECO:0008006" key="5">
    <source>
        <dbReference type="Google" id="ProtNLM"/>
    </source>
</evidence>
<feature type="region of interest" description="Disordered" evidence="2">
    <location>
        <begin position="48"/>
        <end position="69"/>
    </location>
</feature>
<feature type="compositionally biased region" description="Polar residues" evidence="2">
    <location>
        <begin position="270"/>
        <end position="283"/>
    </location>
</feature>
<dbReference type="CDD" id="cd15489">
    <property type="entry name" value="PHD_SF"/>
    <property type="match status" value="1"/>
</dbReference>
<feature type="coiled-coil region" evidence="1">
    <location>
        <begin position="563"/>
        <end position="597"/>
    </location>
</feature>
<accession>A0AAD7CHZ1</accession>
<feature type="region of interest" description="Disordered" evidence="2">
    <location>
        <begin position="668"/>
        <end position="688"/>
    </location>
</feature>
<dbReference type="InterPro" id="IPR011009">
    <property type="entry name" value="Kinase-like_dom_sf"/>
</dbReference>